<name>A0ABS2KET4_9GAMM</name>
<sequence length="290" mass="32263">MQKVQHTIGEAPIAATVYLPAKEGKYPVVVLCHGFCGVQDLLLPQFAEAFAHAGYAAVTFDYRGFGRSGGDPGRLVPALQIEDILEVVRWVRTREELDGERIGLWGTSLGGGHVMGAAMRTEDIRCIVSQLAFADGKQVVAGAMSHEEKLAFADTLERMQAKKESTGRETMVSLPRVLSDEQSKAFYEKYRADHPSLDIKIPFLTVREMFRYRPAETAAQVTCPTLVIVAGRDKVNPPEQGIALYEASAAAEKALHVEETATHYDLYEGDHFDRAVTLQLDWFERHLRNR</sequence>
<evidence type="ECO:0000313" key="3">
    <source>
        <dbReference type="EMBL" id="MBM7129662.1"/>
    </source>
</evidence>
<accession>A0ABS2KET4</accession>
<evidence type="ECO:0000259" key="2">
    <source>
        <dbReference type="Pfam" id="PF12146"/>
    </source>
</evidence>
<proteinExistence type="predicted"/>
<gene>
    <name evidence="3" type="ORF">ISS99_09010</name>
</gene>
<reference evidence="3" key="1">
    <citation type="submission" date="2020-10" db="EMBL/GenBank/DDBJ databases">
        <title>Phylogeny of dyella-like bacteria.</title>
        <authorList>
            <person name="Fu J."/>
        </authorList>
    </citation>
    <scope>NUCLEOTIDE SEQUENCE</scope>
    <source>
        <strain evidence="3">DHON07</strain>
    </source>
</reference>
<dbReference type="SUPFAM" id="SSF53474">
    <property type="entry name" value="alpha/beta-Hydrolases"/>
    <property type="match status" value="1"/>
</dbReference>
<dbReference type="InterPro" id="IPR029058">
    <property type="entry name" value="AB_hydrolase_fold"/>
</dbReference>
<dbReference type="Proteomes" id="UP001430193">
    <property type="component" value="Unassembled WGS sequence"/>
</dbReference>
<dbReference type="InterPro" id="IPR050261">
    <property type="entry name" value="FrsA_esterase"/>
</dbReference>
<dbReference type="PANTHER" id="PTHR22946">
    <property type="entry name" value="DIENELACTONE HYDROLASE DOMAIN-CONTAINING PROTEIN-RELATED"/>
    <property type="match status" value="1"/>
</dbReference>
<keyword evidence="4" id="KW-1185">Reference proteome</keyword>
<organism evidence="3 4">
    <name type="scientific">Dyella mobilis</name>
    <dbReference type="NCBI Taxonomy" id="1849582"/>
    <lineage>
        <taxon>Bacteria</taxon>
        <taxon>Pseudomonadati</taxon>
        <taxon>Pseudomonadota</taxon>
        <taxon>Gammaproteobacteria</taxon>
        <taxon>Lysobacterales</taxon>
        <taxon>Rhodanobacteraceae</taxon>
        <taxon>Dyella</taxon>
    </lineage>
</organism>
<protein>
    <submittedName>
        <fullName evidence="3">Alpha/beta fold hydrolase</fullName>
    </submittedName>
</protein>
<dbReference type="RefSeq" id="WP_204631276.1">
    <property type="nucleotide sequence ID" value="NZ_BSOC01000003.1"/>
</dbReference>
<dbReference type="GO" id="GO:0016787">
    <property type="term" value="F:hydrolase activity"/>
    <property type="evidence" value="ECO:0007669"/>
    <property type="project" value="UniProtKB-KW"/>
</dbReference>
<keyword evidence="1 3" id="KW-0378">Hydrolase</keyword>
<feature type="domain" description="Serine aminopeptidase S33" evidence="2">
    <location>
        <begin position="28"/>
        <end position="268"/>
    </location>
</feature>
<dbReference type="InterPro" id="IPR022742">
    <property type="entry name" value="Hydrolase_4"/>
</dbReference>
<dbReference type="EMBL" id="JADIKF010000038">
    <property type="protein sequence ID" value="MBM7129662.1"/>
    <property type="molecule type" value="Genomic_DNA"/>
</dbReference>
<evidence type="ECO:0000256" key="1">
    <source>
        <dbReference type="ARBA" id="ARBA00022801"/>
    </source>
</evidence>
<evidence type="ECO:0000313" key="4">
    <source>
        <dbReference type="Proteomes" id="UP001430193"/>
    </source>
</evidence>
<dbReference type="PANTHER" id="PTHR22946:SF9">
    <property type="entry name" value="POLYKETIDE TRANSFERASE AF380"/>
    <property type="match status" value="1"/>
</dbReference>
<dbReference type="Gene3D" id="3.40.50.1820">
    <property type="entry name" value="alpha/beta hydrolase"/>
    <property type="match status" value="1"/>
</dbReference>
<dbReference type="Pfam" id="PF12146">
    <property type="entry name" value="Hydrolase_4"/>
    <property type="match status" value="1"/>
</dbReference>
<comment type="caution">
    <text evidence="3">The sequence shown here is derived from an EMBL/GenBank/DDBJ whole genome shotgun (WGS) entry which is preliminary data.</text>
</comment>